<dbReference type="EMBL" id="NEGB01000002">
    <property type="protein sequence ID" value="OTG66442.1"/>
    <property type="molecule type" value="Genomic_DNA"/>
</dbReference>
<protein>
    <submittedName>
        <fullName evidence="7">Lysine transporter LysE</fullName>
    </submittedName>
</protein>
<evidence type="ECO:0000256" key="6">
    <source>
        <dbReference type="SAM" id="Phobius"/>
    </source>
</evidence>
<dbReference type="Proteomes" id="UP000242765">
    <property type="component" value="Unassembled WGS sequence"/>
</dbReference>
<dbReference type="PANTHER" id="PTHR30086">
    <property type="entry name" value="ARGININE EXPORTER PROTEIN ARGO"/>
    <property type="match status" value="1"/>
</dbReference>
<evidence type="ECO:0000256" key="1">
    <source>
        <dbReference type="ARBA" id="ARBA00004651"/>
    </source>
</evidence>
<keyword evidence="5 6" id="KW-0472">Membrane</keyword>
<comment type="subcellular location">
    <subcellularLocation>
        <location evidence="1">Cell membrane</location>
        <topology evidence="1">Multi-pass membrane protein</topology>
    </subcellularLocation>
</comment>
<keyword evidence="3 6" id="KW-0812">Transmembrane</keyword>
<keyword evidence="4 6" id="KW-1133">Transmembrane helix</keyword>
<dbReference type="InterPro" id="IPR001123">
    <property type="entry name" value="LeuE-type"/>
</dbReference>
<feature type="transmembrane region" description="Helical" evidence="6">
    <location>
        <begin position="150"/>
        <end position="171"/>
    </location>
</feature>
<keyword evidence="8" id="KW-1185">Reference proteome</keyword>
<keyword evidence="2" id="KW-1003">Cell membrane</keyword>
<evidence type="ECO:0000256" key="4">
    <source>
        <dbReference type="ARBA" id="ARBA00022989"/>
    </source>
</evidence>
<feature type="transmembrane region" description="Helical" evidence="6">
    <location>
        <begin position="72"/>
        <end position="92"/>
    </location>
</feature>
<dbReference type="GO" id="GO:0005886">
    <property type="term" value="C:plasma membrane"/>
    <property type="evidence" value="ECO:0007669"/>
    <property type="project" value="UniProtKB-SubCell"/>
</dbReference>
<evidence type="ECO:0000256" key="3">
    <source>
        <dbReference type="ARBA" id="ARBA00022692"/>
    </source>
</evidence>
<comment type="caution">
    <text evidence="7">The sequence shown here is derived from an EMBL/GenBank/DDBJ whole genome shotgun (WGS) entry which is preliminary data.</text>
</comment>
<name>A0A1Y3CLD8_9GAMM</name>
<evidence type="ECO:0000313" key="8">
    <source>
        <dbReference type="Proteomes" id="UP000242765"/>
    </source>
</evidence>
<reference evidence="7 8" key="1">
    <citation type="submission" date="2017-04" db="EMBL/GenBank/DDBJ databases">
        <title>High diversity of culturable Acinetobacter species in natural soil and water ecosystems.</title>
        <authorList>
            <person name="Nemec A."/>
            <person name="Radolfova-Krizova L."/>
        </authorList>
    </citation>
    <scope>NUCLEOTIDE SEQUENCE [LARGE SCALE GENOMIC DNA]</scope>
    <source>
        <strain evidence="7 8">ANC 4999</strain>
    </source>
</reference>
<dbReference type="PANTHER" id="PTHR30086:SF17">
    <property type="entry name" value="LYSE FAMILY TRANSLOCATOR"/>
    <property type="match status" value="1"/>
</dbReference>
<sequence>MELFLIIALTHFMALLSPGPDFFLIITTLLRKGKKSAHWVCIGIALGNALILIAILSSLFLLEKINVDLLKYIQIGGAIYLIYLAYLCFMYAKTPIEFDIKSVQNVQQSHLVFSNIRMGLQSSLLNPKNIMFYSSLIILIDQDFNTVQKVLLSTWMISIVLIWNLLVLKLISHKKWMNWLKAKSQWLYYISSGCFLFFAMILIFA</sequence>
<dbReference type="Pfam" id="PF01810">
    <property type="entry name" value="LysE"/>
    <property type="match status" value="1"/>
</dbReference>
<dbReference type="OrthoDB" id="581870at2"/>
<dbReference type="STRING" id="1977882.B9T28_04085"/>
<feature type="transmembrane region" description="Helical" evidence="6">
    <location>
        <begin position="186"/>
        <end position="204"/>
    </location>
</feature>
<dbReference type="AlphaFoldDB" id="A0A1Y3CLD8"/>
<evidence type="ECO:0000256" key="5">
    <source>
        <dbReference type="ARBA" id="ARBA00023136"/>
    </source>
</evidence>
<feature type="transmembrane region" description="Helical" evidence="6">
    <location>
        <begin position="6"/>
        <end position="30"/>
    </location>
</feature>
<proteinExistence type="predicted"/>
<dbReference type="GO" id="GO:0015171">
    <property type="term" value="F:amino acid transmembrane transporter activity"/>
    <property type="evidence" value="ECO:0007669"/>
    <property type="project" value="TreeGrafter"/>
</dbReference>
<evidence type="ECO:0000313" key="7">
    <source>
        <dbReference type="EMBL" id="OTG66442.1"/>
    </source>
</evidence>
<dbReference type="RefSeq" id="WP_086202686.1">
    <property type="nucleotide sequence ID" value="NZ_NEGB01000002.1"/>
</dbReference>
<feature type="transmembrane region" description="Helical" evidence="6">
    <location>
        <begin position="37"/>
        <end position="60"/>
    </location>
</feature>
<organism evidence="7 8">
    <name type="scientific">Acinetobacter silvestris</name>
    <dbReference type="NCBI Taxonomy" id="1977882"/>
    <lineage>
        <taxon>Bacteria</taxon>
        <taxon>Pseudomonadati</taxon>
        <taxon>Pseudomonadota</taxon>
        <taxon>Gammaproteobacteria</taxon>
        <taxon>Moraxellales</taxon>
        <taxon>Moraxellaceae</taxon>
        <taxon>Acinetobacter</taxon>
    </lineage>
</organism>
<accession>A0A1Y3CLD8</accession>
<evidence type="ECO:0000256" key="2">
    <source>
        <dbReference type="ARBA" id="ARBA00022475"/>
    </source>
</evidence>
<gene>
    <name evidence="7" type="ORF">B9T28_04085</name>
</gene>